<gene>
    <name evidence="1" type="ORF">OHJ16_15645</name>
</gene>
<proteinExistence type="predicted"/>
<dbReference type="RefSeq" id="WP_268918663.1">
    <property type="nucleotide sequence ID" value="NZ_JAPTMY010000055.1"/>
</dbReference>
<dbReference type="EMBL" id="JAPTMY010000055">
    <property type="protein sequence ID" value="MCZ0859466.1"/>
    <property type="molecule type" value="Genomic_DNA"/>
</dbReference>
<name>A0ABT4ICJ6_9ACTO</name>
<reference evidence="1" key="1">
    <citation type="submission" date="2022-10" db="EMBL/GenBank/DDBJ databases">
        <title>Genome sequence of Actinomyces israelii ATCC 10048.</title>
        <authorList>
            <person name="Watt R.M."/>
            <person name="Tong W.M."/>
        </authorList>
    </citation>
    <scope>NUCLEOTIDE SEQUENCE</scope>
    <source>
        <strain evidence="1">ATCC 10048</strain>
    </source>
</reference>
<dbReference type="Proteomes" id="UP001072034">
    <property type="component" value="Unassembled WGS sequence"/>
</dbReference>
<sequence length="172" mass="18575">MTKTPFLGLPDLEVLDHADLAAAALACATRLSPLFAGLATHSDPRGYADLLADMWQLVGQGARDLPERAVNDLDYRLAAFPEAFCDSFYLLDYEACSVLGVGYAALRVLDDGGPEAALECWETALELLGGLGEELDDEEARLVPEAQEQRQVLAQTRAGRRPTMLIPGLTGR</sequence>
<comment type="caution">
    <text evidence="1">The sequence shown here is derived from an EMBL/GenBank/DDBJ whole genome shotgun (WGS) entry which is preliminary data.</text>
</comment>
<evidence type="ECO:0000313" key="2">
    <source>
        <dbReference type="Proteomes" id="UP001072034"/>
    </source>
</evidence>
<keyword evidence="2" id="KW-1185">Reference proteome</keyword>
<evidence type="ECO:0000313" key="1">
    <source>
        <dbReference type="EMBL" id="MCZ0859466.1"/>
    </source>
</evidence>
<organism evidence="1 2">
    <name type="scientific">Actinomyces israelii</name>
    <dbReference type="NCBI Taxonomy" id="1659"/>
    <lineage>
        <taxon>Bacteria</taxon>
        <taxon>Bacillati</taxon>
        <taxon>Actinomycetota</taxon>
        <taxon>Actinomycetes</taxon>
        <taxon>Actinomycetales</taxon>
        <taxon>Actinomycetaceae</taxon>
        <taxon>Actinomyces</taxon>
    </lineage>
</organism>
<protein>
    <recommendedName>
        <fullName evidence="3">DUF416 family protein</fullName>
    </recommendedName>
</protein>
<evidence type="ECO:0008006" key="3">
    <source>
        <dbReference type="Google" id="ProtNLM"/>
    </source>
</evidence>
<accession>A0ABT4ICJ6</accession>